<evidence type="ECO:0000313" key="5">
    <source>
        <dbReference type="Proteomes" id="UP000439903"/>
    </source>
</evidence>
<dbReference type="Gene3D" id="3.10.20.90">
    <property type="entry name" value="Phosphatidylinositol 3-kinase Catalytic Subunit, Chain A, domain 1"/>
    <property type="match status" value="1"/>
</dbReference>
<evidence type="ECO:0000256" key="1">
    <source>
        <dbReference type="PROSITE-ProRule" id="PRU00175"/>
    </source>
</evidence>
<comment type="caution">
    <text evidence="4">The sequence shown here is derived from an EMBL/GenBank/DDBJ whole genome shotgun (WGS) entry which is preliminary data.</text>
</comment>
<gene>
    <name evidence="4" type="ORF">F8M41_006575</name>
</gene>
<dbReference type="OrthoDB" id="2318873at2759"/>
<evidence type="ECO:0000313" key="4">
    <source>
        <dbReference type="EMBL" id="KAF0424508.1"/>
    </source>
</evidence>
<dbReference type="SUPFAM" id="SSF54236">
    <property type="entry name" value="Ubiquitin-like"/>
    <property type="match status" value="1"/>
</dbReference>
<reference evidence="4 5" key="1">
    <citation type="journal article" date="2019" name="Environ. Microbiol.">
        <title>At the nexus of three kingdoms: the genome of the mycorrhizal fungus Gigaspora margarita provides insights into plant, endobacterial and fungal interactions.</title>
        <authorList>
            <person name="Venice F."/>
            <person name="Ghignone S."/>
            <person name="Salvioli di Fossalunga A."/>
            <person name="Amselem J."/>
            <person name="Novero M."/>
            <person name="Xianan X."/>
            <person name="Sedzielewska Toro K."/>
            <person name="Morin E."/>
            <person name="Lipzen A."/>
            <person name="Grigoriev I.V."/>
            <person name="Henrissat B."/>
            <person name="Martin F.M."/>
            <person name="Bonfante P."/>
        </authorList>
    </citation>
    <scope>NUCLEOTIDE SEQUENCE [LARGE SCALE GENOMIC DNA]</scope>
    <source>
        <strain evidence="4 5">BEG34</strain>
    </source>
</reference>
<dbReference type="PANTHER" id="PTHR32097:SF17">
    <property type="entry name" value="CAMP-BINDING PROTEIN 1-RELATED"/>
    <property type="match status" value="1"/>
</dbReference>
<organism evidence="4 5">
    <name type="scientific">Gigaspora margarita</name>
    <dbReference type="NCBI Taxonomy" id="4874"/>
    <lineage>
        <taxon>Eukaryota</taxon>
        <taxon>Fungi</taxon>
        <taxon>Fungi incertae sedis</taxon>
        <taxon>Mucoromycota</taxon>
        <taxon>Glomeromycotina</taxon>
        <taxon>Glomeromycetes</taxon>
        <taxon>Diversisporales</taxon>
        <taxon>Gigasporaceae</taxon>
        <taxon>Gigaspora</taxon>
    </lineage>
</organism>
<dbReference type="Pfam" id="PF02342">
    <property type="entry name" value="TerD"/>
    <property type="match status" value="1"/>
</dbReference>
<dbReference type="CDD" id="cd06974">
    <property type="entry name" value="TerD_like"/>
    <property type="match status" value="1"/>
</dbReference>
<dbReference type="Proteomes" id="UP000439903">
    <property type="component" value="Unassembled WGS sequence"/>
</dbReference>
<keyword evidence="1" id="KW-0862">Zinc</keyword>
<sequence>MKCGQCQVIKPSKEFPDKSVSSKCEHATSWCLECLVSYLRETQHRCPICEVELTEQEVNNFCLFWDDANSGVFFVVLLNGKKITLKLSEITTVKALKYALKDATNIDIMKQKLIYNDMELNDFQDDSTNSTLENYGIHANSNIQLIIVPYSITQDQGWLTFDLYWGYPHSGQDFLDGTCLIYVGDKLWRKYDYKSTYYPDIPYIKHSGDVMDNTNANGCHKITIKLDALPNEVGQLYFILSSRRSPTIGHFRNPNFKLYDEANPDRRELCDYNIEQAKNSQAVIMCLINRLNNGMWQVIEVGKTSSGNAEDYGPIVENIRRLMCFNKTL</sequence>
<feature type="domain" description="RING-type" evidence="3">
    <location>
        <begin position="3"/>
        <end position="50"/>
    </location>
</feature>
<dbReference type="InterPro" id="IPR051324">
    <property type="entry name" value="Stress/Tellurium_Resist"/>
</dbReference>
<evidence type="ECO:0000259" key="3">
    <source>
        <dbReference type="PROSITE" id="PS50089"/>
    </source>
</evidence>
<dbReference type="Pfam" id="PF00240">
    <property type="entry name" value="ubiquitin"/>
    <property type="match status" value="1"/>
</dbReference>
<dbReference type="PROSITE" id="PS50089">
    <property type="entry name" value="ZF_RING_2"/>
    <property type="match status" value="1"/>
</dbReference>
<dbReference type="PROSITE" id="PS50053">
    <property type="entry name" value="UBIQUITIN_2"/>
    <property type="match status" value="1"/>
</dbReference>
<keyword evidence="1" id="KW-0863">Zinc-finger</keyword>
<evidence type="ECO:0000259" key="2">
    <source>
        <dbReference type="PROSITE" id="PS50053"/>
    </source>
</evidence>
<dbReference type="Gene3D" id="2.60.60.30">
    <property type="entry name" value="sav2460 like domains"/>
    <property type="match status" value="1"/>
</dbReference>
<keyword evidence="1" id="KW-0479">Metal-binding</keyword>
<dbReference type="InterPro" id="IPR000626">
    <property type="entry name" value="Ubiquitin-like_dom"/>
</dbReference>
<name>A0A8H3X7M6_GIGMA</name>
<dbReference type="PANTHER" id="PTHR32097">
    <property type="entry name" value="CAMP-BINDING PROTEIN 1-RELATED"/>
    <property type="match status" value="1"/>
</dbReference>
<dbReference type="CDD" id="cd17039">
    <property type="entry name" value="Ubl_ubiquitin_like"/>
    <property type="match status" value="1"/>
</dbReference>
<feature type="domain" description="Ubiquitin-like" evidence="2">
    <location>
        <begin position="73"/>
        <end position="147"/>
    </location>
</feature>
<dbReference type="EMBL" id="WTPW01001646">
    <property type="protein sequence ID" value="KAF0424508.1"/>
    <property type="molecule type" value="Genomic_DNA"/>
</dbReference>
<dbReference type="InterPro" id="IPR029071">
    <property type="entry name" value="Ubiquitin-like_domsf"/>
</dbReference>
<dbReference type="AlphaFoldDB" id="A0A8H3X7M6"/>
<dbReference type="InterPro" id="IPR001841">
    <property type="entry name" value="Znf_RING"/>
</dbReference>
<dbReference type="InterPro" id="IPR003325">
    <property type="entry name" value="TerD"/>
</dbReference>
<accession>A0A8H3X7M6</accession>
<protein>
    <submittedName>
        <fullName evidence="4">Tellurium resistance protein terz-like</fullName>
    </submittedName>
</protein>
<dbReference type="GO" id="GO:0008270">
    <property type="term" value="F:zinc ion binding"/>
    <property type="evidence" value="ECO:0007669"/>
    <property type="project" value="UniProtKB-KW"/>
</dbReference>
<proteinExistence type="predicted"/>
<keyword evidence="5" id="KW-1185">Reference proteome</keyword>